<keyword evidence="1" id="KW-0732">Signal</keyword>
<keyword evidence="2" id="KW-0677">Repeat</keyword>
<dbReference type="InterPro" id="IPR001258">
    <property type="entry name" value="NHL_repeat"/>
</dbReference>
<dbReference type="Pfam" id="PF01436">
    <property type="entry name" value="NHL"/>
    <property type="match status" value="3"/>
</dbReference>
<accession>A0A381X3T0</accession>
<evidence type="ECO:0008006" key="5">
    <source>
        <dbReference type="Google" id="ProtNLM"/>
    </source>
</evidence>
<dbReference type="AlphaFoldDB" id="A0A381X3T0"/>
<dbReference type="PROSITE" id="PS51125">
    <property type="entry name" value="NHL"/>
    <property type="match status" value="3"/>
</dbReference>
<evidence type="ECO:0000256" key="2">
    <source>
        <dbReference type="ARBA" id="ARBA00022737"/>
    </source>
</evidence>
<dbReference type="EMBL" id="UINC01013656">
    <property type="protein sequence ID" value="SVA58847.1"/>
    <property type="molecule type" value="Genomic_DNA"/>
</dbReference>
<evidence type="ECO:0000313" key="4">
    <source>
        <dbReference type="EMBL" id="SVA58847.1"/>
    </source>
</evidence>
<organism evidence="4">
    <name type="scientific">marine metagenome</name>
    <dbReference type="NCBI Taxonomy" id="408172"/>
    <lineage>
        <taxon>unclassified sequences</taxon>
        <taxon>metagenomes</taxon>
        <taxon>ecological metagenomes</taxon>
    </lineage>
</organism>
<dbReference type="CDD" id="cd14958">
    <property type="entry name" value="NHL_PAL_like"/>
    <property type="match status" value="1"/>
</dbReference>
<dbReference type="Gene3D" id="2.120.10.30">
    <property type="entry name" value="TolB, C-terminal domain"/>
    <property type="match status" value="1"/>
</dbReference>
<evidence type="ECO:0000256" key="1">
    <source>
        <dbReference type="ARBA" id="ARBA00022729"/>
    </source>
</evidence>
<dbReference type="InterPro" id="IPR011042">
    <property type="entry name" value="6-blade_b-propeller_TolB-like"/>
</dbReference>
<evidence type="ECO:0000256" key="3">
    <source>
        <dbReference type="ARBA" id="ARBA00023180"/>
    </source>
</evidence>
<reference evidence="4" key="1">
    <citation type="submission" date="2018-05" db="EMBL/GenBank/DDBJ databases">
        <authorList>
            <person name="Lanie J.A."/>
            <person name="Ng W.-L."/>
            <person name="Kazmierczak K.M."/>
            <person name="Andrzejewski T.M."/>
            <person name="Davidsen T.M."/>
            <person name="Wayne K.J."/>
            <person name="Tettelin H."/>
            <person name="Glass J.I."/>
            <person name="Rusch D."/>
            <person name="Podicherti R."/>
            <person name="Tsui H.-C.T."/>
            <person name="Winkler M.E."/>
        </authorList>
    </citation>
    <scope>NUCLEOTIDE SEQUENCE</scope>
</reference>
<sequence length="316" mass="35521">MIRRILSLIVIGSFSLGQMNQYHLVETWPIESKEKKLGQVTAVAISSKDEVIVFHRSDRGWVDPMPKENIKLATIFIYNSSTGLLIDSWGEDEFIMPHGLSVDAEDNIWVTDVGAHQVKKFSPKGKLLITLGESMVSGNDSYHFGRPTDIAFDSYGNVYISDGYWNSRIIKFSKNGIYLSEWGEKGAKPSQFDLPHGIAIDEDDFIYVADRSNSRIQIFDKNGSYIKEISGSRIGRPYGLIAVKSNLFIIDGGDQPFGTKSRVVIFDLINQSFLKAFKASLSSDIKNLGHDIAVGKEQSIYVADVWLKSIRKYIYK</sequence>
<protein>
    <recommendedName>
        <fullName evidence="5">Peptidylamidoglycolate lyase</fullName>
    </recommendedName>
</protein>
<keyword evidence="3" id="KW-0325">Glycoprotein</keyword>
<dbReference type="PANTHER" id="PTHR10680">
    <property type="entry name" value="PEPTIDYL-GLYCINE ALPHA-AMIDATING MONOOXYGENASE"/>
    <property type="match status" value="1"/>
</dbReference>
<proteinExistence type="predicted"/>
<gene>
    <name evidence="4" type="ORF">METZ01_LOCUS111701</name>
</gene>
<dbReference type="SUPFAM" id="SSF101898">
    <property type="entry name" value="NHL repeat"/>
    <property type="match status" value="1"/>
</dbReference>
<name>A0A381X3T0_9ZZZZ</name>